<evidence type="ECO:0000313" key="2">
    <source>
        <dbReference type="EMBL" id="GIY97667.1"/>
    </source>
</evidence>
<dbReference type="AlphaFoldDB" id="A0AAV4XSI9"/>
<keyword evidence="3" id="KW-1185">Reference proteome</keyword>
<gene>
    <name evidence="2" type="ORF">CEXT_527821</name>
</gene>
<reference evidence="2 3" key="1">
    <citation type="submission" date="2021-06" db="EMBL/GenBank/DDBJ databases">
        <title>Caerostris extrusa draft genome.</title>
        <authorList>
            <person name="Kono N."/>
            <person name="Arakawa K."/>
        </authorList>
    </citation>
    <scope>NUCLEOTIDE SEQUENCE [LARGE SCALE GENOMIC DNA]</scope>
</reference>
<dbReference type="EMBL" id="BPLR01018197">
    <property type="protein sequence ID" value="GIY97667.1"/>
    <property type="molecule type" value="Genomic_DNA"/>
</dbReference>
<dbReference type="GO" id="GO:0005929">
    <property type="term" value="C:cilium"/>
    <property type="evidence" value="ECO:0007669"/>
    <property type="project" value="TreeGrafter"/>
</dbReference>
<comment type="caution">
    <text evidence="2">The sequence shown here is derived from an EMBL/GenBank/DDBJ whole genome shotgun (WGS) entry which is preliminary data.</text>
</comment>
<proteinExistence type="predicted"/>
<evidence type="ECO:0000256" key="1">
    <source>
        <dbReference type="SAM" id="MobiDB-lite"/>
    </source>
</evidence>
<dbReference type="PANTHER" id="PTHR21974:SF2">
    <property type="entry name" value="RE15880P"/>
    <property type="match status" value="1"/>
</dbReference>
<dbReference type="Proteomes" id="UP001054945">
    <property type="component" value="Unassembled WGS sequence"/>
</dbReference>
<feature type="compositionally biased region" description="Basic and acidic residues" evidence="1">
    <location>
        <begin position="293"/>
        <end position="310"/>
    </location>
</feature>
<sequence length="310" mass="35376">MYPETSSVLSVGSNINHSEAVTFIFTDMQTPQRYEHALNCYHTTYRRSGALRQWFDQGMGNFCGDGNVSEETTPEPFRRVSRSREVNERYPGVHYFEENRLQDEVFRGKDPAELKCSCFGPTPDERFFIQRCPHPQVLNTTISKDLAEITEESKSKAQELRQERIHLIKQKVKEITGKDVDFDAGSLDTEAEDLAADEQVAKLFEAERLEGKNQNFLTASSTLPPAPTPVPVSDLAPMPTNEEIFGKIDELRKKHAVEMADFEKAQTINKARTTQGLQEKLEARRSRAVACRTMRERSKPCKSHESHRAY</sequence>
<feature type="region of interest" description="Disordered" evidence="1">
    <location>
        <begin position="218"/>
        <end position="238"/>
    </location>
</feature>
<dbReference type="PANTHER" id="PTHR21974">
    <property type="entry name" value="RE15880P"/>
    <property type="match status" value="1"/>
</dbReference>
<evidence type="ECO:0000313" key="3">
    <source>
        <dbReference type="Proteomes" id="UP001054945"/>
    </source>
</evidence>
<accession>A0AAV4XSI9</accession>
<protein>
    <submittedName>
        <fullName evidence="2">Uncharacterized protein</fullName>
    </submittedName>
</protein>
<feature type="region of interest" description="Disordered" evidence="1">
    <location>
        <begin position="273"/>
        <end position="310"/>
    </location>
</feature>
<name>A0AAV4XSI9_CAEEX</name>
<organism evidence="2 3">
    <name type="scientific">Caerostris extrusa</name>
    <name type="common">Bark spider</name>
    <name type="synonym">Caerostris bankana</name>
    <dbReference type="NCBI Taxonomy" id="172846"/>
    <lineage>
        <taxon>Eukaryota</taxon>
        <taxon>Metazoa</taxon>
        <taxon>Ecdysozoa</taxon>
        <taxon>Arthropoda</taxon>
        <taxon>Chelicerata</taxon>
        <taxon>Arachnida</taxon>
        <taxon>Araneae</taxon>
        <taxon>Araneomorphae</taxon>
        <taxon>Entelegynae</taxon>
        <taxon>Araneoidea</taxon>
        <taxon>Araneidae</taxon>
        <taxon>Caerostris</taxon>
    </lineage>
</organism>